<evidence type="ECO:0000313" key="2">
    <source>
        <dbReference type="EMBL" id="GMI54923.1"/>
    </source>
</evidence>
<gene>
    <name evidence="2" type="ORF">TeGR_g10930</name>
</gene>
<proteinExistence type="predicted"/>
<evidence type="ECO:0008006" key="4">
    <source>
        <dbReference type="Google" id="ProtNLM"/>
    </source>
</evidence>
<dbReference type="EMBL" id="BRYB01006680">
    <property type="protein sequence ID" value="GMI54923.1"/>
    <property type="molecule type" value="Genomic_DNA"/>
</dbReference>
<feature type="compositionally biased region" description="Basic residues" evidence="1">
    <location>
        <begin position="148"/>
        <end position="161"/>
    </location>
</feature>
<feature type="compositionally biased region" description="Acidic residues" evidence="1">
    <location>
        <begin position="132"/>
        <end position="143"/>
    </location>
</feature>
<feature type="compositionally biased region" description="Acidic residues" evidence="1">
    <location>
        <begin position="68"/>
        <end position="83"/>
    </location>
</feature>
<sequence>MTSSSDDPFAAAAAFFGTAASSAPTLPAPSTTKGLRGRAGLGSKPAPAQKTPADDKLLRVGKKRRQEESDDESLGSSSDESDDEVGRLDLIGTATKAAPVAPSAPPAAAPADAKKPKKLDKKARERLKQQQEEEEPAEPEPEPEQPKEKRKRKKVRSRQKNIYKDKRILDGTLPDHLVRKAGSGLKTKARPLTPETKARLIAKGAKGKEKAAAKAEAAPVDLVAEAARKEKAKEIKAKLLKETSGFANLEKKKKKKKKKVEKEKMEAPTWGT</sequence>
<accession>A0ABQ6NBE3</accession>
<feature type="region of interest" description="Disordered" evidence="1">
    <location>
        <begin position="17"/>
        <end position="174"/>
    </location>
</feature>
<comment type="caution">
    <text evidence="2">The sequence shown here is derived from an EMBL/GenBank/DDBJ whole genome shotgun (WGS) entry which is preliminary data.</text>
</comment>
<dbReference type="Proteomes" id="UP001165060">
    <property type="component" value="Unassembled WGS sequence"/>
</dbReference>
<evidence type="ECO:0000313" key="3">
    <source>
        <dbReference type="Proteomes" id="UP001165060"/>
    </source>
</evidence>
<feature type="region of interest" description="Disordered" evidence="1">
    <location>
        <begin position="250"/>
        <end position="272"/>
    </location>
</feature>
<reference evidence="2 3" key="1">
    <citation type="journal article" date="2023" name="Commun. Biol.">
        <title>Genome analysis of Parmales, the sister group of diatoms, reveals the evolutionary specialization of diatoms from phago-mixotrophs to photoautotrophs.</title>
        <authorList>
            <person name="Ban H."/>
            <person name="Sato S."/>
            <person name="Yoshikawa S."/>
            <person name="Yamada K."/>
            <person name="Nakamura Y."/>
            <person name="Ichinomiya M."/>
            <person name="Sato N."/>
            <person name="Blanc-Mathieu R."/>
            <person name="Endo H."/>
            <person name="Kuwata A."/>
            <person name="Ogata H."/>
        </authorList>
    </citation>
    <scope>NUCLEOTIDE SEQUENCE [LARGE SCALE GENOMIC DNA]</scope>
</reference>
<keyword evidence="3" id="KW-1185">Reference proteome</keyword>
<organism evidence="2 3">
    <name type="scientific">Tetraparma gracilis</name>
    <dbReference type="NCBI Taxonomy" id="2962635"/>
    <lineage>
        <taxon>Eukaryota</taxon>
        <taxon>Sar</taxon>
        <taxon>Stramenopiles</taxon>
        <taxon>Ochrophyta</taxon>
        <taxon>Bolidophyceae</taxon>
        <taxon>Parmales</taxon>
        <taxon>Triparmaceae</taxon>
        <taxon>Tetraparma</taxon>
    </lineage>
</organism>
<protein>
    <recommendedName>
        <fullName evidence="4">Ribosomal RNA-processing protein 14/surfeit locus protein 6 C-terminal domain-containing protein</fullName>
    </recommendedName>
</protein>
<evidence type="ECO:0000256" key="1">
    <source>
        <dbReference type="SAM" id="MobiDB-lite"/>
    </source>
</evidence>
<feature type="compositionally biased region" description="Low complexity" evidence="1">
    <location>
        <begin position="17"/>
        <end position="32"/>
    </location>
</feature>
<feature type="compositionally biased region" description="Basic and acidic residues" evidence="1">
    <location>
        <begin position="122"/>
        <end position="131"/>
    </location>
</feature>
<name>A0ABQ6NBE3_9STRA</name>